<organism evidence="1 2">
    <name type="scientific">Solanum tuberosum</name>
    <name type="common">Potato</name>
    <dbReference type="NCBI Taxonomy" id="4113"/>
    <lineage>
        <taxon>Eukaryota</taxon>
        <taxon>Viridiplantae</taxon>
        <taxon>Streptophyta</taxon>
        <taxon>Embryophyta</taxon>
        <taxon>Tracheophyta</taxon>
        <taxon>Spermatophyta</taxon>
        <taxon>Magnoliopsida</taxon>
        <taxon>eudicotyledons</taxon>
        <taxon>Gunneridae</taxon>
        <taxon>Pentapetalae</taxon>
        <taxon>asterids</taxon>
        <taxon>lamiids</taxon>
        <taxon>Solanales</taxon>
        <taxon>Solanaceae</taxon>
        <taxon>Solanoideae</taxon>
        <taxon>Solaneae</taxon>
        <taxon>Solanum</taxon>
    </lineage>
</organism>
<name>A0ABQ7WK11_SOLTU</name>
<evidence type="ECO:0000313" key="2">
    <source>
        <dbReference type="Proteomes" id="UP000826656"/>
    </source>
</evidence>
<keyword evidence="2" id="KW-1185">Reference proteome</keyword>
<dbReference type="EMBL" id="JAIVGD010000001">
    <property type="protein sequence ID" value="KAH0781092.1"/>
    <property type="molecule type" value="Genomic_DNA"/>
</dbReference>
<comment type="caution">
    <text evidence="1">The sequence shown here is derived from an EMBL/GenBank/DDBJ whole genome shotgun (WGS) entry which is preliminary data.</text>
</comment>
<evidence type="ECO:0000313" key="1">
    <source>
        <dbReference type="EMBL" id="KAH0781092.1"/>
    </source>
</evidence>
<dbReference type="Proteomes" id="UP000826656">
    <property type="component" value="Unassembled WGS sequence"/>
</dbReference>
<reference evidence="1 2" key="1">
    <citation type="journal article" date="2021" name="bioRxiv">
        <title>Chromosome-scale and haplotype-resolved genome assembly of a tetraploid potato cultivar.</title>
        <authorList>
            <person name="Sun H."/>
            <person name="Jiao W.-B."/>
            <person name="Krause K."/>
            <person name="Campoy J.A."/>
            <person name="Goel M."/>
            <person name="Folz-Donahue K."/>
            <person name="Kukat C."/>
            <person name="Huettel B."/>
            <person name="Schneeberger K."/>
        </authorList>
    </citation>
    <scope>NUCLEOTIDE SEQUENCE [LARGE SCALE GENOMIC DNA]</scope>
    <source>
        <strain evidence="1">SolTubOtavaFocal</strain>
        <tissue evidence="1">Leaves</tissue>
    </source>
</reference>
<protein>
    <submittedName>
        <fullName evidence="1">Uncharacterized protein</fullName>
    </submittedName>
</protein>
<gene>
    <name evidence="1" type="ORF">KY290_000690</name>
</gene>
<accession>A0ABQ7WK11</accession>
<proteinExistence type="predicted"/>
<sequence>MAHIQGQTSPSAEFRPNFYENFTWTSVKTLPMEPVVPRCKNDPFSKVKRAFEKNYDLIFAKILHGRPLRPYLWAQFALTANTIHFQGQTSN</sequence>